<sequence length="120" mass="14188">MFIWNAAIEELIQFQEPFLLNGYVPRQSTLKGTRRKTENYNTSTQKKKRERHHGKNPDGSSSATYHKKEKAVNCNPLQGYISSLLCNEVQLFHFFSVNHTLRYSFQLRKLIPQWFQIVQL</sequence>
<name>A0A4Y2I4I8_ARAVE</name>
<dbReference type="AlphaFoldDB" id="A0A4Y2I4I8"/>
<protein>
    <submittedName>
        <fullName evidence="2">Uncharacterized protein</fullName>
    </submittedName>
</protein>
<dbReference type="EMBL" id="BGPR01002385">
    <property type="protein sequence ID" value="GBM72568.1"/>
    <property type="molecule type" value="Genomic_DNA"/>
</dbReference>
<evidence type="ECO:0000313" key="3">
    <source>
        <dbReference type="Proteomes" id="UP000499080"/>
    </source>
</evidence>
<organism evidence="2 3">
    <name type="scientific">Araneus ventricosus</name>
    <name type="common">Orbweaver spider</name>
    <name type="synonym">Epeira ventricosa</name>
    <dbReference type="NCBI Taxonomy" id="182803"/>
    <lineage>
        <taxon>Eukaryota</taxon>
        <taxon>Metazoa</taxon>
        <taxon>Ecdysozoa</taxon>
        <taxon>Arthropoda</taxon>
        <taxon>Chelicerata</taxon>
        <taxon>Arachnida</taxon>
        <taxon>Araneae</taxon>
        <taxon>Araneomorphae</taxon>
        <taxon>Entelegynae</taxon>
        <taxon>Araneoidea</taxon>
        <taxon>Araneidae</taxon>
        <taxon>Araneus</taxon>
    </lineage>
</organism>
<proteinExistence type="predicted"/>
<dbReference type="Proteomes" id="UP000499080">
    <property type="component" value="Unassembled WGS sequence"/>
</dbReference>
<keyword evidence="3" id="KW-1185">Reference proteome</keyword>
<evidence type="ECO:0000256" key="1">
    <source>
        <dbReference type="SAM" id="MobiDB-lite"/>
    </source>
</evidence>
<gene>
    <name evidence="2" type="ORF">AVEN_274255_1</name>
</gene>
<comment type="caution">
    <text evidence="2">The sequence shown here is derived from an EMBL/GenBank/DDBJ whole genome shotgun (WGS) entry which is preliminary data.</text>
</comment>
<feature type="compositionally biased region" description="Basic residues" evidence="1">
    <location>
        <begin position="45"/>
        <end position="54"/>
    </location>
</feature>
<accession>A0A4Y2I4I8</accession>
<feature type="region of interest" description="Disordered" evidence="1">
    <location>
        <begin position="30"/>
        <end position="67"/>
    </location>
</feature>
<evidence type="ECO:0000313" key="2">
    <source>
        <dbReference type="EMBL" id="GBM72568.1"/>
    </source>
</evidence>
<reference evidence="2 3" key="1">
    <citation type="journal article" date="2019" name="Sci. Rep.">
        <title>Orb-weaving spider Araneus ventricosus genome elucidates the spidroin gene catalogue.</title>
        <authorList>
            <person name="Kono N."/>
            <person name="Nakamura H."/>
            <person name="Ohtoshi R."/>
            <person name="Moran D.A.P."/>
            <person name="Shinohara A."/>
            <person name="Yoshida Y."/>
            <person name="Fujiwara M."/>
            <person name="Mori M."/>
            <person name="Tomita M."/>
            <person name="Arakawa K."/>
        </authorList>
    </citation>
    <scope>NUCLEOTIDE SEQUENCE [LARGE SCALE GENOMIC DNA]</scope>
</reference>